<dbReference type="SUPFAM" id="SSF48264">
    <property type="entry name" value="Cytochrome P450"/>
    <property type="match status" value="1"/>
</dbReference>
<gene>
    <name evidence="16" type="ORF">ACJMK2_009810</name>
</gene>
<dbReference type="GO" id="GO:0005789">
    <property type="term" value="C:endoplasmic reticulum membrane"/>
    <property type="evidence" value="ECO:0007669"/>
    <property type="project" value="UniProtKB-SubCell"/>
</dbReference>
<feature type="binding site" description="axial binding residue" evidence="14">
    <location>
        <position position="440"/>
    </location>
    <ligand>
        <name>heme</name>
        <dbReference type="ChEBI" id="CHEBI:30413"/>
    </ligand>
    <ligandPart>
        <name>Fe</name>
        <dbReference type="ChEBI" id="CHEBI:18248"/>
    </ligandPart>
</feature>
<dbReference type="PROSITE" id="PS00086">
    <property type="entry name" value="CYTOCHROME_P450"/>
    <property type="match status" value="1"/>
</dbReference>
<evidence type="ECO:0000256" key="9">
    <source>
        <dbReference type="ARBA" id="ARBA00022848"/>
    </source>
</evidence>
<dbReference type="AlphaFoldDB" id="A0ABD3VDD6"/>
<keyword evidence="13" id="KW-0472">Membrane</keyword>
<dbReference type="InterPro" id="IPR017972">
    <property type="entry name" value="Cyt_P450_CS"/>
</dbReference>
<dbReference type="GO" id="GO:0046872">
    <property type="term" value="F:metal ion binding"/>
    <property type="evidence" value="ECO:0007669"/>
    <property type="project" value="UniProtKB-KW"/>
</dbReference>
<dbReference type="Proteomes" id="UP001634394">
    <property type="component" value="Unassembled WGS sequence"/>
</dbReference>
<evidence type="ECO:0000256" key="3">
    <source>
        <dbReference type="ARBA" id="ARBA00004406"/>
    </source>
</evidence>
<dbReference type="InterPro" id="IPR002401">
    <property type="entry name" value="Cyt_P450_E_grp-I"/>
</dbReference>
<evidence type="ECO:0000256" key="7">
    <source>
        <dbReference type="ARBA" id="ARBA00022723"/>
    </source>
</evidence>
<evidence type="ECO:0000256" key="14">
    <source>
        <dbReference type="PIRSR" id="PIRSR602401-1"/>
    </source>
</evidence>
<dbReference type="PANTHER" id="PTHR24289">
    <property type="entry name" value="STEROID 17-ALPHA-HYDROXYLASE/17,20 LYASE"/>
    <property type="match status" value="1"/>
</dbReference>
<keyword evidence="17" id="KW-1185">Reference proteome</keyword>
<accession>A0ABD3VDD6</accession>
<comment type="caution">
    <text evidence="16">The sequence shown here is derived from an EMBL/GenBank/DDBJ whole genome shotgun (WGS) entry which is preliminary data.</text>
</comment>
<keyword evidence="6 14" id="KW-0349">Heme</keyword>
<dbReference type="PRINTS" id="PR00463">
    <property type="entry name" value="EP450I"/>
</dbReference>
<sequence length="494" mass="56572">MAATILLLFTAFISLYFIRLKRSRRNLSSTAPGPYSWPVLGNLPSLGRKPHLTLTKMRETYGDVYQIMLGSCPTVVLNGLHTIRQALVKQAEDFAGRPNFYSFKYIANGKSMGFGDYGARWKLHRKIAENALALCANKRTNPIEHFIISEGHVLTKHLLEMENEPINPHNEIYLSVGNIICALCFGKLYKRDDSDFLQLVKNNDEFMAFAGAGNPVDIMPWMRHFTRRSFKRFIAILETMDEFCLKKQKEHLQTYDPSNVRDVTDALIKAARETPEEKKNAVGLTDSHILTTVQEMIGAGFDTISSTLQWSILYMITNPEIQEKVHQELKSKYGFDKDPEFADLQDLPFTEAVLLETMRHSCIFPMALPHSTTKDTEINDFCVKEKTLVFVNLWSVSHDPDNFPKPNIFDPYRFLEKESMTVNRAKAEQFLPFGTGRRKCPGKLLAWKEIFYFFTIMIQKCKFSKAPGEIPVVDCKYGLTLKPLDFNVTVSKRT</sequence>
<comment type="subcellular location">
    <subcellularLocation>
        <location evidence="3">Endoplasmic reticulum membrane</location>
        <topology evidence="3">Peripheral membrane protein</topology>
    </subcellularLocation>
    <subcellularLocation>
        <location evidence="2">Microsome membrane</location>
        <topology evidence="2">Peripheral membrane protein</topology>
    </subcellularLocation>
</comment>
<evidence type="ECO:0000256" key="12">
    <source>
        <dbReference type="ARBA" id="ARBA00023033"/>
    </source>
</evidence>
<proteinExistence type="inferred from homology"/>
<keyword evidence="9" id="KW-0492">Microsome</keyword>
<evidence type="ECO:0000256" key="10">
    <source>
        <dbReference type="ARBA" id="ARBA00023002"/>
    </source>
</evidence>
<dbReference type="InterPro" id="IPR008066">
    <property type="entry name" value="Cyt_P450_E_grp-I_CYP1"/>
</dbReference>
<reference evidence="16 17" key="1">
    <citation type="submission" date="2024-11" db="EMBL/GenBank/DDBJ databases">
        <title>Chromosome-level genome assembly of the freshwater bivalve Anodonta woodiana.</title>
        <authorList>
            <person name="Chen X."/>
        </authorList>
    </citation>
    <scope>NUCLEOTIDE SEQUENCE [LARGE SCALE GENOMIC DNA]</scope>
    <source>
        <strain evidence="16">MN2024</strain>
        <tissue evidence="16">Gills</tissue>
    </source>
</reference>
<dbReference type="PRINTS" id="PR00385">
    <property type="entry name" value="P450"/>
</dbReference>
<dbReference type="FunFam" id="1.10.630.10:FF:000094">
    <property type="entry name" value="cytochrome P450 2J6-like"/>
    <property type="match status" value="1"/>
</dbReference>
<name>A0ABD3VDD6_SINWO</name>
<dbReference type="PRINTS" id="PR01683">
    <property type="entry name" value="EP450ICYP1A"/>
</dbReference>
<keyword evidence="8" id="KW-0256">Endoplasmic reticulum</keyword>
<protein>
    <recommendedName>
        <fullName evidence="5">unspecific monooxygenase</fullName>
        <ecNumber evidence="5">1.14.14.1</ecNumber>
    </recommendedName>
</protein>
<evidence type="ECO:0000256" key="11">
    <source>
        <dbReference type="ARBA" id="ARBA00023004"/>
    </source>
</evidence>
<keyword evidence="12 15" id="KW-0503">Monooxygenase</keyword>
<comment type="similarity">
    <text evidence="4 15">Belongs to the cytochrome P450 family.</text>
</comment>
<evidence type="ECO:0000256" key="15">
    <source>
        <dbReference type="RuleBase" id="RU000461"/>
    </source>
</evidence>
<evidence type="ECO:0000313" key="17">
    <source>
        <dbReference type="Proteomes" id="UP001634394"/>
    </source>
</evidence>
<dbReference type="CDD" id="cd11028">
    <property type="entry name" value="CYP1"/>
    <property type="match status" value="1"/>
</dbReference>
<evidence type="ECO:0000313" key="16">
    <source>
        <dbReference type="EMBL" id="KAL3859596.1"/>
    </source>
</evidence>
<dbReference type="InterPro" id="IPR036396">
    <property type="entry name" value="Cyt_P450_sf"/>
</dbReference>
<comment type="cofactor">
    <cofactor evidence="1 14">
        <name>heme</name>
        <dbReference type="ChEBI" id="CHEBI:30413"/>
    </cofactor>
</comment>
<dbReference type="EMBL" id="JBJQND010000012">
    <property type="protein sequence ID" value="KAL3859596.1"/>
    <property type="molecule type" value="Genomic_DNA"/>
</dbReference>
<dbReference type="GO" id="GO:0016712">
    <property type="term" value="F:oxidoreductase activity, acting on paired donors, with incorporation or reduction of molecular oxygen, reduced flavin or flavoprotein as one donor, and incorporation of one atom of oxygen"/>
    <property type="evidence" value="ECO:0007669"/>
    <property type="project" value="UniProtKB-EC"/>
</dbReference>
<dbReference type="InterPro" id="IPR001128">
    <property type="entry name" value="Cyt_P450"/>
</dbReference>
<organism evidence="16 17">
    <name type="scientific">Sinanodonta woodiana</name>
    <name type="common">Chinese pond mussel</name>
    <name type="synonym">Anodonta woodiana</name>
    <dbReference type="NCBI Taxonomy" id="1069815"/>
    <lineage>
        <taxon>Eukaryota</taxon>
        <taxon>Metazoa</taxon>
        <taxon>Spiralia</taxon>
        <taxon>Lophotrochozoa</taxon>
        <taxon>Mollusca</taxon>
        <taxon>Bivalvia</taxon>
        <taxon>Autobranchia</taxon>
        <taxon>Heteroconchia</taxon>
        <taxon>Palaeoheterodonta</taxon>
        <taxon>Unionida</taxon>
        <taxon>Unionoidea</taxon>
        <taxon>Unionidae</taxon>
        <taxon>Unioninae</taxon>
        <taxon>Sinanodonta</taxon>
    </lineage>
</organism>
<evidence type="ECO:0000256" key="4">
    <source>
        <dbReference type="ARBA" id="ARBA00010617"/>
    </source>
</evidence>
<evidence type="ECO:0000256" key="13">
    <source>
        <dbReference type="ARBA" id="ARBA00023136"/>
    </source>
</evidence>
<dbReference type="PANTHER" id="PTHR24289:SF21">
    <property type="entry name" value="CYTOCHROME P450 1A"/>
    <property type="match status" value="1"/>
</dbReference>
<evidence type="ECO:0000256" key="8">
    <source>
        <dbReference type="ARBA" id="ARBA00022824"/>
    </source>
</evidence>
<keyword evidence="7 14" id="KW-0479">Metal-binding</keyword>
<evidence type="ECO:0000256" key="1">
    <source>
        <dbReference type="ARBA" id="ARBA00001971"/>
    </source>
</evidence>
<evidence type="ECO:0000256" key="2">
    <source>
        <dbReference type="ARBA" id="ARBA00004174"/>
    </source>
</evidence>
<evidence type="ECO:0000256" key="5">
    <source>
        <dbReference type="ARBA" id="ARBA00012109"/>
    </source>
</evidence>
<keyword evidence="11 14" id="KW-0408">Iron</keyword>
<dbReference type="Pfam" id="PF00067">
    <property type="entry name" value="p450"/>
    <property type="match status" value="1"/>
</dbReference>
<evidence type="ECO:0000256" key="6">
    <source>
        <dbReference type="ARBA" id="ARBA00022617"/>
    </source>
</evidence>
<dbReference type="EC" id="1.14.14.1" evidence="5"/>
<keyword evidence="10 15" id="KW-0560">Oxidoreductase</keyword>
<dbReference type="Gene3D" id="1.10.630.10">
    <property type="entry name" value="Cytochrome P450"/>
    <property type="match status" value="1"/>
</dbReference>